<evidence type="ECO:0000313" key="2">
    <source>
        <dbReference type="Proteomes" id="UP000020825"/>
    </source>
</evidence>
<reference evidence="1 2" key="1">
    <citation type="submission" date="2013-12" db="EMBL/GenBank/DDBJ databases">
        <authorList>
            <person name="Zelazny A."/>
            <person name="Olivier K."/>
            <person name="Holland S."/>
            <person name="Lenaerts A."/>
            <person name="Ordway D."/>
            <person name="DeGroote M.A."/>
            <person name="Parker T."/>
            <person name="Sizemore C."/>
            <person name="Tallon L.J."/>
            <person name="Sadzewicz L.K."/>
            <person name="Sengamalay N."/>
            <person name="Fraser C.M."/>
            <person name="Hine E."/>
            <person name="Shefchek K.A."/>
            <person name="Das S.P."/>
            <person name="Tettelin H."/>
        </authorList>
    </citation>
    <scope>NUCLEOTIDE SEQUENCE [LARGE SCALE GENOMIC DNA]</scope>
    <source>
        <strain evidence="1 2">1956</strain>
    </source>
</reference>
<organism evidence="1 2">
    <name type="scientific">Mycobacterium intracellulare 1956</name>
    <dbReference type="NCBI Taxonomy" id="1299331"/>
    <lineage>
        <taxon>Bacteria</taxon>
        <taxon>Bacillati</taxon>
        <taxon>Actinomycetota</taxon>
        <taxon>Actinomycetes</taxon>
        <taxon>Mycobacteriales</taxon>
        <taxon>Mycobacteriaceae</taxon>
        <taxon>Mycobacterium</taxon>
        <taxon>Mycobacterium avium complex (MAC)</taxon>
    </lineage>
</organism>
<dbReference type="AlphaFoldDB" id="X8CAY6"/>
<protein>
    <submittedName>
        <fullName evidence="1">Uncharacterized protein</fullName>
    </submittedName>
</protein>
<dbReference type="Proteomes" id="UP000020825">
    <property type="component" value="Unassembled WGS sequence"/>
</dbReference>
<comment type="caution">
    <text evidence="1">The sequence shown here is derived from an EMBL/GenBank/DDBJ whole genome shotgun (WGS) entry which is preliminary data.</text>
</comment>
<evidence type="ECO:0000313" key="1">
    <source>
        <dbReference type="EMBL" id="EUA53254.1"/>
    </source>
</evidence>
<dbReference type="PATRIC" id="fig|1299331.3.peg.4778"/>
<dbReference type="EMBL" id="JAOG01000003">
    <property type="protein sequence ID" value="EUA53254.1"/>
    <property type="molecule type" value="Genomic_DNA"/>
</dbReference>
<name>X8CAY6_MYCIT</name>
<proteinExistence type="predicted"/>
<accession>X8CAY6</accession>
<gene>
    <name evidence="1" type="ORF">I550_4889</name>
</gene>
<sequence length="49" mass="5267">MLMTGQPQLLSVQRRYWELIASGVSSEDAGLRSACRRRAAASGFAGLVV</sequence>